<proteinExistence type="predicted"/>
<dbReference type="KEGG" id="mcos:GM418_28435"/>
<evidence type="ECO:0000313" key="2">
    <source>
        <dbReference type="EMBL" id="QGY47455.1"/>
    </source>
</evidence>
<dbReference type="RefSeq" id="WP_158871343.1">
    <property type="nucleotide sequence ID" value="NZ_CP046401.1"/>
</dbReference>
<evidence type="ECO:0000313" key="3">
    <source>
        <dbReference type="Proteomes" id="UP000428260"/>
    </source>
</evidence>
<dbReference type="AlphaFoldDB" id="A0A6I6JWB2"/>
<keyword evidence="1" id="KW-0732">Signal</keyword>
<dbReference type="Proteomes" id="UP000428260">
    <property type="component" value="Chromosome"/>
</dbReference>
<reference evidence="2 3" key="1">
    <citation type="submission" date="2019-11" db="EMBL/GenBank/DDBJ databases">
        <authorList>
            <person name="Zheng R.K."/>
            <person name="Sun C.M."/>
        </authorList>
    </citation>
    <scope>NUCLEOTIDE SEQUENCE [LARGE SCALE GENOMIC DNA]</scope>
    <source>
        <strain evidence="2 3">WC007</strain>
    </source>
</reference>
<gene>
    <name evidence="2" type="ORF">GM418_28435</name>
</gene>
<name>A0A6I6JWB2_9BACT</name>
<feature type="chain" id="PRO_5026276938" evidence="1">
    <location>
        <begin position="20"/>
        <end position="312"/>
    </location>
</feature>
<accession>A0A6I6JWB2</accession>
<sequence length="312" mass="34863">MKKTITLIWLLFAYFVALSTTPEKKEKEKPTEISSNLSPGDLSLDNRFIYPAWGFYFEASPGLTNIKNNNLSSEIWDSKKGLGYTFNVGYFQSLGPWFKIKTGIGISSYNNTLNANGDVPTQTLSDIDNDTYTETLTLTNVEKTTNPMYLSVPLIFEFGNPNIERIGFYADLGLKYSFLLNESYTSSGTYSTKGRYEQWEVTLENVPELGFYNDKNLETNAALKNSNISIVAGAGIFVPLSTVVIFKGGVVTNFGFADIGNNKTENINSNVINNQVHEYRSPYIDNSLAVVKGSHTFHLGLEFGLYISHRLK</sequence>
<dbReference type="EMBL" id="CP046401">
    <property type="protein sequence ID" value="QGY47455.1"/>
    <property type="molecule type" value="Genomic_DNA"/>
</dbReference>
<protein>
    <submittedName>
        <fullName evidence="2">Outer membrane beta-barrel protein</fullName>
    </submittedName>
</protein>
<feature type="signal peptide" evidence="1">
    <location>
        <begin position="1"/>
        <end position="19"/>
    </location>
</feature>
<evidence type="ECO:0000256" key="1">
    <source>
        <dbReference type="SAM" id="SignalP"/>
    </source>
</evidence>
<organism evidence="2 3">
    <name type="scientific">Maribellus comscasis</name>
    <dbReference type="NCBI Taxonomy" id="2681766"/>
    <lineage>
        <taxon>Bacteria</taxon>
        <taxon>Pseudomonadati</taxon>
        <taxon>Bacteroidota</taxon>
        <taxon>Bacteroidia</taxon>
        <taxon>Marinilabiliales</taxon>
        <taxon>Prolixibacteraceae</taxon>
        <taxon>Maribellus</taxon>
    </lineage>
</organism>
<keyword evidence="3" id="KW-1185">Reference proteome</keyword>